<name>A0A0F8XY21_9ZZZZ</name>
<proteinExistence type="predicted"/>
<evidence type="ECO:0000313" key="2">
    <source>
        <dbReference type="EMBL" id="KKK66195.1"/>
    </source>
</evidence>
<feature type="non-terminal residue" evidence="2">
    <location>
        <position position="1"/>
    </location>
</feature>
<dbReference type="EMBL" id="LAZR01060195">
    <property type="protein sequence ID" value="KKK66195.1"/>
    <property type="molecule type" value="Genomic_DNA"/>
</dbReference>
<reference evidence="2" key="1">
    <citation type="journal article" date="2015" name="Nature">
        <title>Complex archaea that bridge the gap between prokaryotes and eukaryotes.</title>
        <authorList>
            <person name="Spang A."/>
            <person name="Saw J.H."/>
            <person name="Jorgensen S.L."/>
            <person name="Zaremba-Niedzwiedzka K."/>
            <person name="Martijn J."/>
            <person name="Lind A.E."/>
            <person name="van Eijk R."/>
            <person name="Schleper C."/>
            <person name="Guy L."/>
            <person name="Ettema T.J."/>
        </authorList>
    </citation>
    <scope>NUCLEOTIDE SEQUENCE</scope>
</reference>
<dbReference type="AlphaFoldDB" id="A0A0F8XY21"/>
<comment type="caution">
    <text evidence="2">The sequence shown here is derived from an EMBL/GenBank/DDBJ whole genome shotgun (WGS) entry which is preliminary data.</text>
</comment>
<evidence type="ECO:0000256" key="1">
    <source>
        <dbReference type="SAM" id="MobiDB-lite"/>
    </source>
</evidence>
<organism evidence="2">
    <name type="scientific">marine sediment metagenome</name>
    <dbReference type="NCBI Taxonomy" id="412755"/>
    <lineage>
        <taxon>unclassified sequences</taxon>
        <taxon>metagenomes</taxon>
        <taxon>ecological metagenomes</taxon>
    </lineage>
</organism>
<sequence length="130" mass="14031">AQDTVEGAVSPPQPPPQPQPAAQAPPTDEPKVSEGDKSTQGKLAAWCEVHFPGDIDKQKRLIKAVGSFRNKDGEVVEGPDSIRNLKGKWLKATWGKASKIDDTSDAERLVAYAVWDDWKASLEGGDDVPL</sequence>
<gene>
    <name evidence="2" type="ORF">LCGC14_2966560</name>
</gene>
<feature type="compositionally biased region" description="Basic and acidic residues" evidence="1">
    <location>
        <begin position="28"/>
        <end position="39"/>
    </location>
</feature>
<feature type="region of interest" description="Disordered" evidence="1">
    <location>
        <begin position="1"/>
        <end position="40"/>
    </location>
</feature>
<protein>
    <submittedName>
        <fullName evidence="2">Uncharacterized protein</fullName>
    </submittedName>
</protein>
<accession>A0A0F8XY21</accession>